<evidence type="ECO:0000313" key="1">
    <source>
        <dbReference type="EMBL" id="TCD74206.1"/>
    </source>
</evidence>
<evidence type="ECO:0000313" key="2">
    <source>
        <dbReference type="EMBL" id="TCF32211.1"/>
    </source>
</evidence>
<evidence type="ECO:0000313" key="3">
    <source>
        <dbReference type="Proteomes" id="UP000292932"/>
    </source>
</evidence>
<evidence type="ECO:0000313" key="4">
    <source>
        <dbReference type="Proteomes" id="UP000293701"/>
    </source>
</evidence>
<dbReference type="Gene3D" id="3.40.50.300">
    <property type="entry name" value="P-loop containing nucleotide triphosphate hydrolases"/>
    <property type="match status" value="1"/>
</dbReference>
<name>A0A4R0S2I0_BIFLL</name>
<dbReference type="Proteomes" id="UP000292932">
    <property type="component" value="Unassembled WGS sequence"/>
</dbReference>
<proteinExistence type="predicted"/>
<dbReference type="EMBL" id="SHPM01000023">
    <property type="protein sequence ID" value="TCD74206.1"/>
    <property type="molecule type" value="Genomic_DNA"/>
</dbReference>
<comment type="caution">
    <text evidence="1">The sequence shown here is derived from an EMBL/GenBank/DDBJ whole genome shotgun (WGS) entry which is preliminary data.</text>
</comment>
<protein>
    <submittedName>
        <fullName evidence="1">Uncharacterized protein</fullName>
    </submittedName>
</protein>
<dbReference type="Proteomes" id="UP000293701">
    <property type="component" value="Unassembled WGS sequence"/>
</dbReference>
<gene>
    <name evidence="1" type="ORF">MCC10002_1072</name>
    <name evidence="2" type="ORF">MCC10096_1008</name>
</gene>
<sequence>MLINLGTDVHGKNLGWDTSTGTPLTITGPDGSGKTILLDSIIRQADQDGTLVTFTDQRDSIPPSPTIMCGRYRQPYELLEIVQRVSMEQRRRIKGEPEPIKPIKPILLAFDDYDVHNGSPDMNLLNVGSQISDELSRIIEMAPGTNVNVVMVRSSIHPSTVGQKLYDRLIAGNHVLFHPAGQLGPHTQPLFHAENTREAETLTYLNRHLDFKQARNCLYETSDRPLRAFHTPIYKRKEN</sequence>
<dbReference type="InterPro" id="IPR027417">
    <property type="entry name" value="P-loop_NTPase"/>
</dbReference>
<dbReference type="AlphaFoldDB" id="A0A4R0S2I0"/>
<dbReference type="SUPFAM" id="SSF52540">
    <property type="entry name" value="P-loop containing nucleoside triphosphate hydrolases"/>
    <property type="match status" value="1"/>
</dbReference>
<dbReference type="RefSeq" id="WP_237945953.1">
    <property type="nucleotide sequence ID" value="NZ_SHPM01000023.1"/>
</dbReference>
<reference evidence="1" key="2">
    <citation type="submission" date="2019-02" db="EMBL/GenBank/DDBJ databases">
        <authorList>
            <person name="Odamaki T."/>
        </authorList>
    </citation>
    <scope>NUCLEOTIDE SEQUENCE</scope>
    <source>
        <strain evidence="1">MCC10002</strain>
        <strain evidence="2">MCC10096</strain>
    </source>
</reference>
<reference evidence="3 4" key="1">
    <citation type="journal article" date="2018" name="Sci. Rep.">
        <title>Genomic diversity and distribution of Bifidobacterium longum subsp. longum across the human lifespan.</title>
        <authorList>
            <person name="Odamaki T."/>
            <person name="Bottacini F."/>
            <person name="Kato K."/>
            <person name="Mitsuyama E."/>
            <person name="Yoshida K."/>
            <person name="Horigome A."/>
            <person name="Xiao J.Z."/>
            <person name="van Sinderen D."/>
        </authorList>
    </citation>
    <scope>NUCLEOTIDE SEQUENCE [LARGE SCALE GENOMIC DNA]</scope>
    <source>
        <strain evidence="1 4">MCC10002</strain>
        <strain evidence="2 3">MCC10096</strain>
    </source>
</reference>
<organism evidence="1 4">
    <name type="scientific">Bifidobacterium longum subsp. longum</name>
    <dbReference type="NCBI Taxonomy" id="1679"/>
    <lineage>
        <taxon>Bacteria</taxon>
        <taxon>Bacillati</taxon>
        <taxon>Actinomycetota</taxon>
        <taxon>Actinomycetes</taxon>
        <taxon>Bifidobacteriales</taxon>
        <taxon>Bifidobacteriaceae</taxon>
        <taxon>Bifidobacterium</taxon>
    </lineage>
</organism>
<accession>A0A4R0S2I0</accession>
<dbReference type="EMBL" id="SHSP01000011">
    <property type="protein sequence ID" value="TCF32211.1"/>
    <property type="molecule type" value="Genomic_DNA"/>
</dbReference>